<dbReference type="Gramene" id="PSR90048">
    <property type="protein sequence ID" value="PSR90048"/>
    <property type="gene ID" value="CEY00_Acc30245"/>
</dbReference>
<gene>
    <name evidence="2" type="ORF">CEY00_Acc30245</name>
</gene>
<accession>A0A2R6PF78</accession>
<dbReference type="OrthoDB" id="1744785at2759"/>
<evidence type="ECO:0000313" key="2">
    <source>
        <dbReference type="EMBL" id="PSR90048.1"/>
    </source>
</evidence>
<organism evidence="2 3">
    <name type="scientific">Actinidia chinensis var. chinensis</name>
    <name type="common">Chinese soft-hair kiwi</name>
    <dbReference type="NCBI Taxonomy" id="1590841"/>
    <lineage>
        <taxon>Eukaryota</taxon>
        <taxon>Viridiplantae</taxon>
        <taxon>Streptophyta</taxon>
        <taxon>Embryophyta</taxon>
        <taxon>Tracheophyta</taxon>
        <taxon>Spermatophyta</taxon>
        <taxon>Magnoliopsida</taxon>
        <taxon>eudicotyledons</taxon>
        <taxon>Gunneridae</taxon>
        <taxon>Pentapetalae</taxon>
        <taxon>asterids</taxon>
        <taxon>Ericales</taxon>
        <taxon>Actinidiaceae</taxon>
        <taxon>Actinidia</taxon>
    </lineage>
</organism>
<dbReference type="STRING" id="1590841.A0A2R6PF78"/>
<protein>
    <submittedName>
        <fullName evidence="2">Protein yippee-like</fullName>
    </submittedName>
</protein>
<dbReference type="InParanoid" id="A0A2R6PF78"/>
<evidence type="ECO:0000259" key="1">
    <source>
        <dbReference type="PROSITE" id="PS51792"/>
    </source>
</evidence>
<proteinExistence type="predicted"/>
<name>A0A2R6PF78_ACTCC</name>
<dbReference type="PROSITE" id="PS51792">
    <property type="entry name" value="YIPPEE"/>
    <property type="match status" value="1"/>
</dbReference>
<dbReference type="AlphaFoldDB" id="A0A2R6PF78"/>
<dbReference type="EMBL" id="NKQK01000026">
    <property type="protein sequence ID" value="PSR90048.1"/>
    <property type="molecule type" value="Genomic_DNA"/>
</dbReference>
<keyword evidence="3" id="KW-1185">Reference proteome</keyword>
<sequence>MVRAGIFRNAFNVHVDYDDPTSYRMDGPNTLTRATCHRCRTHLGWEYVYVPVRSILIQPGRFLLKLNKLLVWDGSQILYALTREPIEDGSD</sequence>
<evidence type="ECO:0000313" key="3">
    <source>
        <dbReference type="Proteomes" id="UP000241394"/>
    </source>
</evidence>
<feature type="domain" description="Yippee" evidence="1">
    <location>
        <begin position="1"/>
        <end position="73"/>
    </location>
</feature>
<dbReference type="InterPro" id="IPR034751">
    <property type="entry name" value="Yippee"/>
</dbReference>
<comment type="caution">
    <text evidence="2">The sequence shown here is derived from an EMBL/GenBank/DDBJ whole genome shotgun (WGS) entry which is preliminary data.</text>
</comment>
<dbReference type="Proteomes" id="UP000241394">
    <property type="component" value="Chromosome LG26"/>
</dbReference>
<reference evidence="3" key="2">
    <citation type="journal article" date="2018" name="BMC Genomics">
        <title>A manually annotated Actinidia chinensis var. chinensis (kiwifruit) genome highlights the challenges associated with draft genomes and gene prediction in plants.</title>
        <authorList>
            <person name="Pilkington S.M."/>
            <person name="Crowhurst R."/>
            <person name="Hilario E."/>
            <person name="Nardozza S."/>
            <person name="Fraser L."/>
            <person name="Peng Y."/>
            <person name="Gunaseelan K."/>
            <person name="Simpson R."/>
            <person name="Tahir J."/>
            <person name="Deroles S.C."/>
            <person name="Templeton K."/>
            <person name="Luo Z."/>
            <person name="Davy M."/>
            <person name="Cheng C."/>
            <person name="McNeilage M."/>
            <person name="Scaglione D."/>
            <person name="Liu Y."/>
            <person name="Zhang Q."/>
            <person name="Datson P."/>
            <person name="De Silva N."/>
            <person name="Gardiner S.E."/>
            <person name="Bassett H."/>
            <person name="Chagne D."/>
            <person name="McCallum J."/>
            <person name="Dzierzon H."/>
            <person name="Deng C."/>
            <person name="Wang Y.Y."/>
            <person name="Barron L."/>
            <person name="Manako K."/>
            <person name="Bowen J."/>
            <person name="Foster T.M."/>
            <person name="Erridge Z.A."/>
            <person name="Tiffin H."/>
            <person name="Waite C.N."/>
            <person name="Davies K.M."/>
            <person name="Grierson E.P."/>
            <person name="Laing W.A."/>
            <person name="Kirk R."/>
            <person name="Chen X."/>
            <person name="Wood M."/>
            <person name="Montefiori M."/>
            <person name="Brummell D.A."/>
            <person name="Schwinn K.E."/>
            <person name="Catanach A."/>
            <person name="Fullerton C."/>
            <person name="Li D."/>
            <person name="Meiyalaghan S."/>
            <person name="Nieuwenhuizen N."/>
            <person name="Read N."/>
            <person name="Prakash R."/>
            <person name="Hunter D."/>
            <person name="Zhang H."/>
            <person name="McKenzie M."/>
            <person name="Knabel M."/>
            <person name="Harris A."/>
            <person name="Allan A.C."/>
            <person name="Gleave A."/>
            <person name="Chen A."/>
            <person name="Janssen B.J."/>
            <person name="Plunkett B."/>
            <person name="Ampomah-Dwamena C."/>
            <person name="Voogd C."/>
            <person name="Leif D."/>
            <person name="Lafferty D."/>
            <person name="Souleyre E.J.F."/>
            <person name="Varkonyi-Gasic E."/>
            <person name="Gambi F."/>
            <person name="Hanley J."/>
            <person name="Yao J.L."/>
            <person name="Cheung J."/>
            <person name="David K.M."/>
            <person name="Warren B."/>
            <person name="Marsh K."/>
            <person name="Snowden K.C."/>
            <person name="Lin-Wang K."/>
            <person name="Brian L."/>
            <person name="Martinez-Sanchez M."/>
            <person name="Wang M."/>
            <person name="Ileperuma N."/>
            <person name="Macnee N."/>
            <person name="Campin R."/>
            <person name="McAtee P."/>
            <person name="Drummond R.S.M."/>
            <person name="Espley R.V."/>
            <person name="Ireland H.S."/>
            <person name="Wu R."/>
            <person name="Atkinson R.G."/>
            <person name="Karunairetnam S."/>
            <person name="Bulley S."/>
            <person name="Chunkath S."/>
            <person name="Hanley Z."/>
            <person name="Storey R."/>
            <person name="Thrimawithana A.H."/>
            <person name="Thomson S."/>
            <person name="David C."/>
            <person name="Testolin R."/>
            <person name="Huang H."/>
            <person name="Hellens R.P."/>
            <person name="Schaffer R.J."/>
        </authorList>
    </citation>
    <scope>NUCLEOTIDE SEQUENCE [LARGE SCALE GENOMIC DNA]</scope>
    <source>
        <strain evidence="3">cv. Red5</strain>
    </source>
</reference>
<reference evidence="2 3" key="1">
    <citation type="submission" date="2017-07" db="EMBL/GenBank/DDBJ databases">
        <title>An improved, manually edited Actinidia chinensis var. chinensis (kiwifruit) genome highlights the challenges associated with draft genomes and gene prediction in plants.</title>
        <authorList>
            <person name="Pilkington S."/>
            <person name="Crowhurst R."/>
            <person name="Hilario E."/>
            <person name="Nardozza S."/>
            <person name="Fraser L."/>
            <person name="Peng Y."/>
            <person name="Gunaseelan K."/>
            <person name="Simpson R."/>
            <person name="Tahir J."/>
            <person name="Deroles S."/>
            <person name="Templeton K."/>
            <person name="Luo Z."/>
            <person name="Davy M."/>
            <person name="Cheng C."/>
            <person name="Mcneilage M."/>
            <person name="Scaglione D."/>
            <person name="Liu Y."/>
            <person name="Zhang Q."/>
            <person name="Datson P."/>
            <person name="De Silva N."/>
            <person name="Gardiner S."/>
            <person name="Bassett H."/>
            <person name="Chagne D."/>
            <person name="Mccallum J."/>
            <person name="Dzierzon H."/>
            <person name="Deng C."/>
            <person name="Wang Y.-Y."/>
            <person name="Barron N."/>
            <person name="Manako K."/>
            <person name="Bowen J."/>
            <person name="Foster T."/>
            <person name="Erridge Z."/>
            <person name="Tiffin H."/>
            <person name="Waite C."/>
            <person name="Davies K."/>
            <person name="Grierson E."/>
            <person name="Laing W."/>
            <person name="Kirk R."/>
            <person name="Chen X."/>
            <person name="Wood M."/>
            <person name="Montefiori M."/>
            <person name="Brummell D."/>
            <person name="Schwinn K."/>
            <person name="Catanach A."/>
            <person name="Fullerton C."/>
            <person name="Li D."/>
            <person name="Meiyalaghan S."/>
            <person name="Nieuwenhuizen N."/>
            <person name="Read N."/>
            <person name="Prakash R."/>
            <person name="Hunter D."/>
            <person name="Zhang H."/>
            <person name="Mckenzie M."/>
            <person name="Knabel M."/>
            <person name="Harris A."/>
            <person name="Allan A."/>
            <person name="Chen A."/>
            <person name="Janssen B."/>
            <person name="Plunkett B."/>
            <person name="Dwamena C."/>
            <person name="Voogd C."/>
            <person name="Leif D."/>
            <person name="Lafferty D."/>
            <person name="Souleyre E."/>
            <person name="Varkonyi-Gasic E."/>
            <person name="Gambi F."/>
            <person name="Hanley J."/>
            <person name="Yao J.-L."/>
            <person name="Cheung J."/>
            <person name="David K."/>
            <person name="Warren B."/>
            <person name="Marsh K."/>
            <person name="Snowden K."/>
            <person name="Lin-Wang K."/>
            <person name="Brian L."/>
            <person name="Martinez-Sanchez M."/>
            <person name="Wang M."/>
            <person name="Ileperuma N."/>
            <person name="Macnee N."/>
            <person name="Campin R."/>
            <person name="Mcatee P."/>
            <person name="Drummond R."/>
            <person name="Espley R."/>
            <person name="Ireland H."/>
            <person name="Wu R."/>
            <person name="Atkinson R."/>
            <person name="Karunairetnam S."/>
            <person name="Bulley S."/>
            <person name="Chunkath S."/>
            <person name="Hanley Z."/>
            <person name="Storey R."/>
            <person name="Thrimawithana A."/>
            <person name="Thomson S."/>
            <person name="David C."/>
            <person name="Testolin R."/>
        </authorList>
    </citation>
    <scope>NUCLEOTIDE SEQUENCE [LARGE SCALE GENOMIC DNA]</scope>
    <source>
        <strain evidence="3">cv. Red5</strain>
        <tissue evidence="2">Young leaf</tissue>
    </source>
</reference>